<dbReference type="OrthoDB" id="9757917at2"/>
<dbReference type="InterPro" id="IPR041677">
    <property type="entry name" value="DNA2/NAM7_AAA_11"/>
</dbReference>
<feature type="domain" description="DNA2/NAM7 helicase-like C-terminal" evidence="7">
    <location>
        <begin position="785"/>
        <end position="961"/>
    </location>
</feature>
<organism evidence="8 9">
    <name type="scientific">Cardiobacterium hominis (strain ATCC 15826 / DSM 8339 / NCTC 10426 / 6573)</name>
    <dbReference type="NCBI Taxonomy" id="638300"/>
    <lineage>
        <taxon>Bacteria</taxon>
        <taxon>Pseudomonadati</taxon>
        <taxon>Pseudomonadota</taxon>
        <taxon>Gammaproteobacteria</taxon>
        <taxon>Cardiobacteriales</taxon>
        <taxon>Cardiobacteriaceae</taxon>
        <taxon>Cardiobacterium</taxon>
    </lineage>
</organism>
<dbReference type="InterPro" id="IPR027417">
    <property type="entry name" value="P-loop_NTPase"/>
</dbReference>
<evidence type="ECO:0000256" key="5">
    <source>
        <dbReference type="ARBA" id="ARBA00022840"/>
    </source>
</evidence>
<reference evidence="8 9" key="1">
    <citation type="submission" date="2009-08" db="EMBL/GenBank/DDBJ databases">
        <authorList>
            <person name="Qin X."/>
            <person name="Bachman B."/>
            <person name="Battles P."/>
            <person name="Bell A."/>
            <person name="Bess C."/>
            <person name="Bickham C."/>
            <person name="Chaboub L."/>
            <person name="Chen D."/>
            <person name="Coyle M."/>
            <person name="Deiros D.R."/>
            <person name="Dinh H."/>
            <person name="Forbes L."/>
            <person name="Fowler G."/>
            <person name="Francisco L."/>
            <person name="Fu Q."/>
            <person name="Gubbala S."/>
            <person name="Hale W."/>
            <person name="Han Y."/>
            <person name="Hemphill L."/>
            <person name="Highlander S.K."/>
            <person name="Hirani K."/>
            <person name="Hogues M."/>
            <person name="Jackson L."/>
            <person name="Jakkamsetti A."/>
            <person name="Javaid M."/>
            <person name="Jiang H."/>
            <person name="Korchina V."/>
            <person name="Kovar C."/>
            <person name="Lara F."/>
            <person name="Lee S."/>
            <person name="Mata R."/>
            <person name="Mathew T."/>
            <person name="Moen C."/>
            <person name="Morales K."/>
            <person name="Munidasa M."/>
            <person name="Nazareth L."/>
            <person name="Ngo R."/>
            <person name="Nguyen L."/>
            <person name="Okwuonu G."/>
            <person name="Ongeri F."/>
            <person name="Patil S."/>
            <person name="Petrosino J."/>
            <person name="Pham C."/>
            <person name="Pham P."/>
            <person name="Pu L.-L."/>
            <person name="Puazo M."/>
            <person name="Raj R."/>
            <person name="Reid J."/>
            <person name="Rouhana J."/>
            <person name="Saada N."/>
            <person name="Shang Y."/>
            <person name="Simmons D."/>
            <person name="Thornton R."/>
            <person name="Warren J."/>
            <person name="Weissenberger G."/>
            <person name="Zhang J."/>
            <person name="Zhang L."/>
            <person name="Zhou C."/>
            <person name="Zhu D."/>
            <person name="Muzny D."/>
            <person name="Worley K."/>
            <person name="Gibbs R."/>
        </authorList>
    </citation>
    <scope>NUCLEOTIDE SEQUENCE [LARGE SCALE GENOMIC DNA]</scope>
    <source>
        <strain evidence="9">ATCC 15826 / DSM 8339 / NCTC 10426 / 6573</strain>
    </source>
</reference>
<evidence type="ECO:0000259" key="7">
    <source>
        <dbReference type="Pfam" id="PF13087"/>
    </source>
</evidence>
<dbReference type="GO" id="GO:0016787">
    <property type="term" value="F:hydrolase activity"/>
    <property type="evidence" value="ECO:0007669"/>
    <property type="project" value="UniProtKB-KW"/>
</dbReference>
<evidence type="ECO:0000313" key="9">
    <source>
        <dbReference type="Proteomes" id="UP000004870"/>
    </source>
</evidence>
<dbReference type="Pfam" id="PF13086">
    <property type="entry name" value="AAA_11"/>
    <property type="match status" value="1"/>
</dbReference>
<feature type="domain" description="DNA2/NAM7 helicase helicase" evidence="6">
    <location>
        <begin position="264"/>
        <end position="337"/>
    </location>
</feature>
<dbReference type="Gene3D" id="3.40.50.300">
    <property type="entry name" value="P-loop containing nucleotide triphosphate hydrolases"/>
    <property type="match status" value="3"/>
</dbReference>
<evidence type="ECO:0000256" key="4">
    <source>
        <dbReference type="ARBA" id="ARBA00022806"/>
    </source>
</evidence>
<keyword evidence="4" id="KW-0347">Helicase</keyword>
<dbReference type="HOGENOM" id="CLU_008885_0_0_6"/>
<evidence type="ECO:0008006" key="10">
    <source>
        <dbReference type="Google" id="ProtNLM"/>
    </source>
</evidence>
<dbReference type="EMBL" id="ACKY01000102">
    <property type="protein sequence ID" value="EEV88106.1"/>
    <property type="molecule type" value="Genomic_DNA"/>
</dbReference>
<gene>
    <name evidence="8" type="ORF">HMPREF0198_1816</name>
</gene>
<keyword evidence="2" id="KW-0547">Nucleotide-binding</keyword>
<evidence type="ECO:0000256" key="3">
    <source>
        <dbReference type="ARBA" id="ARBA00022801"/>
    </source>
</evidence>
<dbReference type="STRING" id="2718.CHUV0807_1980"/>
<dbReference type="RefSeq" id="WP_004141810.1">
    <property type="nucleotide sequence ID" value="NZ_GG694027.1"/>
</dbReference>
<dbReference type="InterPro" id="IPR041679">
    <property type="entry name" value="DNA2/NAM7-like_C"/>
</dbReference>
<comment type="similarity">
    <text evidence="1">Belongs to the DNA2/NAM7 helicase family.</text>
</comment>
<evidence type="ECO:0000256" key="2">
    <source>
        <dbReference type="ARBA" id="ARBA00022741"/>
    </source>
</evidence>
<dbReference type="PANTHER" id="PTHR43788">
    <property type="entry name" value="DNA2/NAM7 HELICASE FAMILY MEMBER"/>
    <property type="match status" value="1"/>
</dbReference>
<keyword evidence="9" id="KW-1185">Reference proteome</keyword>
<evidence type="ECO:0000313" key="8">
    <source>
        <dbReference type="EMBL" id="EEV88106.1"/>
    </source>
</evidence>
<accession>C8NBD8</accession>
<dbReference type="Pfam" id="PF13087">
    <property type="entry name" value="AAA_12"/>
    <property type="match status" value="1"/>
</dbReference>
<dbReference type="CDD" id="cd18808">
    <property type="entry name" value="SF1_C_Upf1"/>
    <property type="match status" value="1"/>
</dbReference>
<keyword evidence="5" id="KW-0067">ATP-binding</keyword>
<evidence type="ECO:0000256" key="1">
    <source>
        <dbReference type="ARBA" id="ARBA00007913"/>
    </source>
</evidence>
<evidence type="ECO:0000259" key="6">
    <source>
        <dbReference type="Pfam" id="PF13086"/>
    </source>
</evidence>
<dbReference type="GeneID" id="84790287"/>
<dbReference type="PANTHER" id="PTHR43788:SF8">
    <property type="entry name" value="DNA-BINDING PROTEIN SMUBP-2"/>
    <property type="match status" value="1"/>
</dbReference>
<proteinExistence type="inferred from homology"/>
<dbReference type="AlphaFoldDB" id="C8NBD8"/>
<name>C8NBD8_CARH6</name>
<dbReference type="GO" id="GO:0005524">
    <property type="term" value="F:ATP binding"/>
    <property type="evidence" value="ECO:0007669"/>
    <property type="project" value="UniProtKB-KW"/>
</dbReference>
<dbReference type="Proteomes" id="UP000004870">
    <property type="component" value="Unassembled WGS sequence"/>
</dbReference>
<sequence>MQTETLAFAQYWRNSLADAETSKGAFRLQDCGAFLQLSPETLASGIASAEIIAQYFADEKAETHFVEIVLRPEVYCAPLQHSVVAENSNPPIITPIVTPALLYRDGRIYPSAQTIMPRDILEPIDEGSFSIGSVASRDEWLSRNPIPGVPEFDENGEPLDDESFYREWQGWLADCHRFLDGVAHDWLNGNNYLRANYGYLLKKSMIKASRHILALYDHLQKTQPAASLFANYARAALAPTEPCLPAHSAFTERLAHASDKYPLAAAQRDALAHLLRSAHGDILAVNGPPGTGKTTLLLSVVASLWAKAALAESEPPVIVAASTNNQAVTNIIDAFGKDFARGSGVFAGRWLPEIASFGAYFPSQQKEKEGTVARKYQTRSFFEQVESDEYFYHAQATYLQAAANAFPAIITVQEAVDALHQALQKEVLKLRDIEHAWAHLSRARTVIKKALGENYQEALNQIRHEYKATETEKERMDTMLDEWENYRAKESLLYAFFSWLPPVAKKRLRLARLFLKNIWSSVYAEPQGQSLDAIEAEIKTLAAQLQQHLAIQAEQVARGKKLWQNLQQALQEWQIVLQPLKLGKPAAECDLQECDTRADTHIRFKIFQLATHYWEGRWLLEMAALLPELEKKKNKKGRKTLEPRWRRRMKLTPCIVSTFFMLPSEMEVSRRDGDTFSADYLYDFADLLIVDEAGQVRPEIAGASFALAQKALVIGDTLQIAPIWSLPPAVDIGNMRQAGLLAGKNDGEQYQALCELGKSVASGSVMQIAQTRSRHHYNPELARGMFLYEHRRCFDEIIAYCNALCYKGNLQPKRGRKTESNNLPPMGYLHIAGHCQQTDGGSRRNQEEAEAIAAWLVAQRDTLESIYDLPLPQIVGVVTPFGAQVQAIGKACREKGIAVGQGENSMTVGTIHALQGAERPLVIFSPVYSKDADGAFIDSSPSMLNVAVSRAKDSFFVFGDMEVFKNTPKSTPRGLLAQFLFQHAANCLSAE</sequence>
<dbReference type="InterPro" id="IPR047187">
    <property type="entry name" value="SF1_C_Upf1"/>
</dbReference>
<dbReference type="InterPro" id="IPR050534">
    <property type="entry name" value="Coronavir_polyprotein_1ab"/>
</dbReference>
<dbReference type="GO" id="GO:0043139">
    <property type="term" value="F:5'-3' DNA helicase activity"/>
    <property type="evidence" value="ECO:0007669"/>
    <property type="project" value="TreeGrafter"/>
</dbReference>
<comment type="caution">
    <text evidence="8">The sequence shown here is derived from an EMBL/GenBank/DDBJ whole genome shotgun (WGS) entry which is preliminary data.</text>
</comment>
<dbReference type="SUPFAM" id="SSF52540">
    <property type="entry name" value="P-loop containing nucleoside triphosphate hydrolases"/>
    <property type="match status" value="1"/>
</dbReference>
<protein>
    <recommendedName>
        <fullName evidence="10">DNA helicase</fullName>
    </recommendedName>
</protein>
<keyword evidence="3" id="KW-0378">Hydrolase</keyword>